<dbReference type="Gene3D" id="2.60.40.10">
    <property type="entry name" value="Immunoglobulins"/>
    <property type="match status" value="1"/>
</dbReference>
<dbReference type="RefSeq" id="WP_158350982.1">
    <property type="nucleotide sequence ID" value="NZ_JAHQCX010000025.1"/>
</dbReference>
<dbReference type="InterPro" id="IPR001764">
    <property type="entry name" value="Glyco_hydro_3_N"/>
</dbReference>
<comment type="similarity">
    <text evidence="1">Belongs to the glycosyl hydrolase 3 family.</text>
</comment>
<name>A0ABS6KEF2_9FIRM</name>
<reference evidence="4 5" key="1">
    <citation type="submission" date="2021-06" db="EMBL/GenBank/DDBJ databases">
        <title>Description of novel taxa of the family Lachnospiraceae.</title>
        <authorList>
            <person name="Chaplin A.V."/>
            <person name="Sokolova S.R."/>
            <person name="Pikina A.P."/>
            <person name="Korzhanova M."/>
            <person name="Belova V."/>
            <person name="Korostin D."/>
            <person name="Efimov B.A."/>
        </authorList>
    </citation>
    <scope>NUCLEOTIDE SEQUENCE [LARGE SCALE GENOMIC DNA]</scope>
    <source>
        <strain evidence="4 5">ASD4241</strain>
    </source>
</reference>
<dbReference type="SMART" id="SM01217">
    <property type="entry name" value="Fn3_like"/>
    <property type="match status" value="1"/>
</dbReference>
<keyword evidence="2 4" id="KW-0378">Hydrolase</keyword>
<dbReference type="Pfam" id="PF14310">
    <property type="entry name" value="Fn3-like"/>
    <property type="match status" value="1"/>
</dbReference>
<proteinExistence type="inferred from homology"/>
<sequence>MNKNREAIQKIISKMSLEEKAGLCVGKDFWHIRNIEELGIPPMILTDGPHGIRKQAGAADQLTLGISETAVCFPAGCAIASSFDPAVSELVGEELGKLAKTMDIGVVLGPAINMKRSPLCGRNFEYYSEDPLVAGTMGAGAVRGLQKQNVSACPKHFAANNQELYRQTSNSRVDEQTLREIYLAAFEKVVKDAGPWSIMCSYNRVNGTYSCENPLLLTGILRDEWGFDGAVVTDWGACDDPVESLRAGLDLCMPGPGKDLVNQIRSAVEDGRLAEEILNQAVENILKLVSRTVAMENTTSGGFDFEAGHAAAKEVELEAAVLLKNQDAVLPLKEQEKIVFIGYYAENPRYQGGGSSHVNSYKVTSVLDAVTDLENLTYCQGYIEEPEKGQEAEEERLLQEALEAAEKADKAVVFAGLPDSWETETLDRTRMDIPENQNRLIKKIAEVQKNTVVVLHNGSPVEMPWVHQVKGILELYLGGEAVGAAAADLLFGRANPSGKLAETFPVSIKDNPTYPYYGVEKNDVLYREGRLIGYRYYETIQKQVLFPFGYGLSYTSFAYDNLQLDSTRMRDNEELVVKVDVANTGAMEGKEVVQVYVAPCHSSEVRPARELRAFKKIKLKPEERKTVTFTLHKRAFAEWNTDIRGWYVPEGNYKVQIGTSARDILLERKIYVQCTSLMKPHFTVNTPMGDLYAHPVAAPMITKAMKTLMGNRRNRLESEEKTDESGALTKDAMAASAAAMPLRAMVALGFDVTLKQVQEVIDEINKAVENG</sequence>
<dbReference type="SUPFAM" id="SSF52279">
    <property type="entry name" value="Beta-D-glucan exohydrolase, C-terminal domain"/>
    <property type="match status" value="1"/>
</dbReference>
<evidence type="ECO:0000259" key="3">
    <source>
        <dbReference type="SMART" id="SM01217"/>
    </source>
</evidence>
<dbReference type="Pfam" id="PF01915">
    <property type="entry name" value="Glyco_hydro_3_C"/>
    <property type="match status" value="1"/>
</dbReference>
<dbReference type="InterPro" id="IPR013783">
    <property type="entry name" value="Ig-like_fold"/>
</dbReference>
<evidence type="ECO:0000313" key="4">
    <source>
        <dbReference type="EMBL" id="MBU9728890.1"/>
    </source>
</evidence>
<dbReference type="PRINTS" id="PR00133">
    <property type="entry name" value="GLHYDRLASE3"/>
</dbReference>
<dbReference type="Pfam" id="PF00933">
    <property type="entry name" value="Glyco_hydro_3"/>
    <property type="match status" value="1"/>
</dbReference>
<dbReference type="InterPro" id="IPR036962">
    <property type="entry name" value="Glyco_hydro_3_N_sf"/>
</dbReference>
<dbReference type="SUPFAM" id="SSF51445">
    <property type="entry name" value="(Trans)glycosidases"/>
    <property type="match status" value="1"/>
</dbReference>
<dbReference type="InterPro" id="IPR017853">
    <property type="entry name" value="GH"/>
</dbReference>
<evidence type="ECO:0000256" key="1">
    <source>
        <dbReference type="ARBA" id="ARBA00005336"/>
    </source>
</evidence>
<comment type="caution">
    <text evidence="4">The sequence shown here is derived from an EMBL/GenBank/DDBJ whole genome shotgun (WGS) entry which is preliminary data.</text>
</comment>
<dbReference type="InterPro" id="IPR050288">
    <property type="entry name" value="Cellulose_deg_GH3"/>
</dbReference>
<dbReference type="Gene3D" id="3.40.50.1700">
    <property type="entry name" value="Glycoside hydrolase family 3 C-terminal domain"/>
    <property type="match status" value="1"/>
</dbReference>
<dbReference type="PANTHER" id="PTHR42715:SF10">
    <property type="entry name" value="BETA-GLUCOSIDASE"/>
    <property type="match status" value="1"/>
</dbReference>
<feature type="domain" description="Fibronectin type III-like" evidence="3">
    <location>
        <begin position="591"/>
        <end position="661"/>
    </location>
</feature>
<protein>
    <submittedName>
        <fullName evidence="4">Glycoside hydrolase family 3 C-terminal domain-containing protein</fullName>
    </submittedName>
</protein>
<dbReference type="InterPro" id="IPR002772">
    <property type="entry name" value="Glyco_hydro_3_C"/>
</dbReference>
<dbReference type="Gene3D" id="3.20.20.300">
    <property type="entry name" value="Glycoside hydrolase, family 3, N-terminal domain"/>
    <property type="match status" value="1"/>
</dbReference>
<dbReference type="GO" id="GO:0016787">
    <property type="term" value="F:hydrolase activity"/>
    <property type="evidence" value="ECO:0007669"/>
    <property type="project" value="UniProtKB-KW"/>
</dbReference>
<gene>
    <name evidence="4" type="ORF">KTH90_23140</name>
</gene>
<evidence type="ECO:0000256" key="2">
    <source>
        <dbReference type="ARBA" id="ARBA00022801"/>
    </source>
</evidence>
<dbReference type="PANTHER" id="PTHR42715">
    <property type="entry name" value="BETA-GLUCOSIDASE"/>
    <property type="match status" value="1"/>
</dbReference>
<evidence type="ECO:0000313" key="5">
    <source>
        <dbReference type="Proteomes" id="UP001314681"/>
    </source>
</evidence>
<organism evidence="4 5">
    <name type="scientific">Diplocloster modestus</name>
    <dbReference type="NCBI Taxonomy" id="2850322"/>
    <lineage>
        <taxon>Bacteria</taxon>
        <taxon>Bacillati</taxon>
        <taxon>Bacillota</taxon>
        <taxon>Clostridia</taxon>
        <taxon>Lachnospirales</taxon>
        <taxon>Lachnospiraceae</taxon>
        <taxon>Diplocloster</taxon>
    </lineage>
</organism>
<keyword evidence="5" id="KW-1185">Reference proteome</keyword>
<dbReference type="Proteomes" id="UP001314681">
    <property type="component" value="Unassembled WGS sequence"/>
</dbReference>
<dbReference type="EMBL" id="JAHQCX010000025">
    <property type="protein sequence ID" value="MBU9728890.1"/>
    <property type="molecule type" value="Genomic_DNA"/>
</dbReference>
<accession>A0ABS6KEF2</accession>
<dbReference type="InterPro" id="IPR026891">
    <property type="entry name" value="Fn3-like"/>
</dbReference>
<dbReference type="InterPro" id="IPR036881">
    <property type="entry name" value="Glyco_hydro_3_C_sf"/>
</dbReference>